<organism evidence="1">
    <name type="scientific">Oryza punctata</name>
    <name type="common">Red rice</name>
    <dbReference type="NCBI Taxonomy" id="4537"/>
    <lineage>
        <taxon>Eukaryota</taxon>
        <taxon>Viridiplantae</taxon>
        <taxon>Streptophyta</taxon>
        <taxon>Embryophyta</taxon>
        <taxon>Tracheophyta</taxon>
        <taxon>Spermatophyta</taxon>
        <taxon>Magnoliopsida</taxon>
        <taxon>Liliopsida</taxon>
        <taxon>Poales</taxon>
        <taxon>Poaceae</taxon>
        <taxon>BOP clade</taxon>
        <taxon>Oryzoideae</taxon>
        <taxon>Oryzeae</taxon>
        <taxon>Oryzinae</taxon>
        <taxon>Oryza</taxon>
    </lineage>
</organism>
<sequence>MTVHHDSAQMVGSDNKHGGCAITHVLIAHPSRYKQISQSRYNHVEATVYVAYSHISQAQAKNLN</sequence>
<protein>
    <submittedName>
        <fullName evidence="1">Uncharacterized protein</fullName>
    </submittedName>
</protein>
<name>A0A0E0MJP7_ORYPU</name>
<dbReference type="HOGENOM" id="CLU_2871577_0_0_1"/>
<evidence type="ECO:0000313" key="2">
    <source>
        <dbReference type="Proteomes" id="UP000026962"/>
    </source>
</evidence>
<accession>A0A0E0MJP7</accession>
<dbReference type="AlphaFoldDB" id="A0A0E0MJP7"/>
<reference evidence="1" key="2">
    <citation type="submission" date="2018-05" db="EMBL/GenBank/DDBJ databases">
        <title>OpunRS2 (Oryza punctata Reference Sequence Version 2).</title>
        <authorList>
            <person name="Zhang J."/>
            <person name="Kudrna D."/>
            <person name="Lee S."/>
            <person name="Talag J."/>
            <person name="Welchert J."/>
            <person name="Wing R.A."/>
        </authorList>
    </citation>
    <scope>NUCLEOTIDE SEQUENCE [LARGE SCALE GENOMIC DNA]</scope>
</reference>
<reference evidence="1" key="1">
    <citation type="submission" date="2015-04" db="UniProtKB">
        <authorList>
            <consortium name="EnsemblPlants"/>
        </authorList>
    </citation>
    <scope>IDENTIFICATION</scope>
</reference>
<dbReference type="EnsemblPlants" id="OPUNC12G02960.1">
    <property type="protein sequence ID" value="OPUNC12G02960.1"/>
    <property type="gene ID" value="OPUNC12G02960"/>
</dbReference>
<proteinExistence type="predicted"/>
<dbReference type="Proteomes" id="UP000026962">
    <property type="component" value="Chromosome 12"/>
</dbReference>
<evidence type="ECO:0000313" key="1">
    <source>
        <dbReference type="EnsemblPlants" id="OPUNC12G02960.1"/>
    </source>
</evidence>
<dbReference type="Gramene" id="OPUNC12G02960.1">
    <property type="protein sequence ID" value="OPUNC12G02960.1"/>
    <property type="gene ID" value="OPUNC12G02960"/>
</dbReference>
<keyword evidence="2" id="KW-1185">Reference proteome</keyword>